<dbReference type="STRING" id="1123357.SAMN02745244_03691"/>
<organism evidence="1 2">
    <name type="scientific">Tessaracoccus bendigoensis DSM 12906</name>
    <dbReference type="NCBI Taxonomy" id="1123357"/>
    <lineage>
        <taxon>Bacteria</taxon>
        <taxon>Bacillati</taxon>
        <taxon>Actinomycetota</taxon>
        <taxon>Actinomycetes</taxon>
        <taxon>Propionibacteriales</taxon>
        <taxon>Propionibacteriaceae</taxon>
        <taxon>Tessaracoccus</taxon>
    </lineage>
</organism>
<evidence type="ECO:0000313" key="2">
    <source>
        <dbReference type="Proteomes" id="UP000184512"/>
    </source>
</evidence>
<reference evidence="1 2" key="1">
    <citation type="submission" date="2016-11" db="EMBL/GenBank/DDBJ databases">
        <authorList>
            <person name="Jaros S."/>
            <person name="Januszkiewicz K."/>
            <person name="Wedrychowicz H."/>
        </authorList>
    </citation>
    <scope>NUCLEOTIDE SEQUENCE [LARGE SCALE GENOMIC DNA]</scope>
    <source>
        <strain evidence="1 2">DSM 12906</strain>
    </source>
</reference>
<evidence type="ECO:0000313" key="1">
    <source>
        <dbReference type="EMBL" id="SHJ97865.1"/>
    </source>
</evidence>
<dbReference type="AlphaFoldDB" id="A0A1M6NQ85"/>
<accession>A0A1M6NQ85</accession>
<dbReference type="EMBL" id="FQZG01000124">
    <property type="protein sequence ID" value="SHJ97865.1"/>
    <property type="molecule type" value="Genomic_DNA"/>
</dbReference>
<feature type="non-terminal residue" evidence="1">
    <location>
        <position position="71"/>
    </location>
</feature>
<sequence>MRPPAEVGLGAGWASLGLGFARVGLRSGWASLGSGFARVGWGVEHYSGFVVRIDAQVRRVVDRVRDSAQVG</sequence>
<protein>
    <submittedName>
        <fullName evidence="1">Uncharacterized protein</fullName>
    </submittedName>
</protein>
<keyword evidence="2" id="KW-1185">Reference proteome</keyword>
<name>A0A1M6NQ85_9ACTN</name>
<dbReference type="Proteomes" id="UP000184512">
    <property type="component" value="Unassembled WGS sequence"/>
</dbReference>
<gene>
    <name evidence="1" type="ORF">SAMN02745244_03691</name>
</gene>
<proteinExistence type="predicted"/>